<dbReference type="PANTHER" id="PTHR38662">
    <property type="entry name" value="COBALT TRANSPORT PROTEIN CBIN"/>
    <property type="match status" value="1"/>
</dbReference>
<evidence type="ECO:0000313" key="12">
    <source>
        <dbReference type="Proteomes" id="UP000019494"/>
    </source>
</evidence>
<evidence type="ECO:0000256" key="6">
    <source>
        <dbReference type="ARBA" id="ARBA00022989"/>
    </source>
</evidence>
<proteinExistence type="inferred from homology"/>
<dbReference type="AlphaFoldDB" id="W9GT61"/>
<keyword evidence="3 10" id="KW-1003">Cell membrane</keyword>
<gene>
    <name evidence="10" type="primary">cbiN</name>
    <name evidence="11" type="ORF">N864_12965</name>
</gene>
<dbReference type="PANTHER" id="PTHR38662:SF1">
    <property type="entry name" value="COBALT TRANSPORT PROTEIN CBIN"/>
    <property type="match status" value="1"/>
</dbReference>
<evidence type="ECO:0000256" key="10">
    <source>
        <dbReference type="HAMAP-Rule" id="MF_00330"/>
    </source>
</evidence>
<dbReference type="UniPathway" id="UPA00148"/>
<keyword evidence="6 10" id="KW-1133">Transmembrane helix</keyword>
<dbReference type="GO" id="GO:0015087">
    <property type="term" value="F:cobalt ion transmembrane transporter activity"/>
    <property type="evidence" value="ECO:0007669"/>
    <property type="project" value="UniProtKB-UniRule"/>
</dbReference>
<accession>W9GT61</accession>
<dbReference type="RefSeq" id="WP_034714149.1">
    <property type="nucleotide sequence ID" value="NZ_AWQS01000023.1"/>
</dbReference>
<keyword evidence="4 10" id="KW-0169">Cobalamin biosynthesis</keyword>
<comment type="similarity">
    <text evidence="10">Belongs to the CbiN family.</text>
</comment>
<comment type="caution">
    <text evidence="11">The sequence shown here is derived from an EMBL/GenBank/DDBJ whole genome shotgun (WGS) entry which is preliminary data.</text>
</comment>
<keyword evidence="8 10" id="KW-0472">Membrane</keyword>
<comment type="function">
    <text evidence="10">Part of the energy-coupling factor (ECF) transporter complex CbiMNOQ involved in cobalt import.</text>
</comment>
<keyword evidence="7 10" id="KW-0406">Ion transport</keyword>
<comment type="caution">
    <text evidence="10">Lacks conserved residue(s) required for the propagation of feature annotation.</text>
</comment>
<sequence length="109" mass="11815">MRRRRTTFLLLLGIVALVAIALVLGRGADTDEKAFVGTDSRATSLVEQNHPHYVAWFQPLFRPQSPEVESGLFALQAALGGATVGYAVAALRARRRLEAALAAAREEAR</sequence>
<protein>
    <recommendedName>
        <fullName evidence="10">Cobalt transport protein CbiN</fullName>
    </recommendedName>
    <alternativeName>
        <fullName evidence="10">Energy-coupling factor transporter probable substrate-capture protein CbiN</fullName>
        <shortName evidence="10">ECF transporter S component CbiN</shortName>
    </alternativeName>
</protein>
<comment type="subunit">
    <text evidence="10">Forms an energy-coupling factor (ECF) transporter complex composed of an ATP-binding protein (A component, CbiO), a transmembrane protein (T component, CbiQ) and 2 possible substrate-capture proteins (S components, CbiM and CbiN) of unknown stoichimetry.</text>
</comment>
<dbReference type="PATRIC" id="fig|584657.3.peg.991"/>
<evidence type="ECO:0000256" key="8">
    <source>
        <dbReference type="ARBA" id="ARBA00023136"/>
    </source>
</evidence>
<evidence type="ECO:0000313" key="11">
    <source>
        <dbReference type="EMBL" id="EWT07049.1"/>
    </source>
</evidence>
<dbReference type="Pfam" id="PF02553">
    <property type="entry name" value="CbiN"/>
    <property type="match status" value="1"/>
</dbReference>
<feature type="transmembrane region" description="Helical" evidence="10">
    <location>
        <begin position="71"/>
        <end position="91"/>
    </location>
</feature>
<evidence type="ECO:0000256" key="1">
    <source>
        <dbReference type="ARBA" id="ARBA00022426"/>
    </source>
</evidence>
<evidence type="ECO:0000256" key="7">
    <source>
        <dbReference type="ARBA" id="ARBA00023065"/>
    </source>
</evidence>
<name>W9GT61_9MICO</name>
<dbReference type="GO" id="GO:0009236">
    <property type="term" value="P:cobalamin biosynthetic process"/>
    <property type="evidence" value="ECO:0007669"/>
    <property type="project" value="UniProtKB-UniRule"/>
</dbReference>
<reference evidence="12" key="1">
    <citation type="submission" date="2013-08" db="EMBL/GenBank/DDBJ databases">
        <title>Intrasporangium oryzae NRRL B-24470.</title>
        <authorList>
            <person name="Liu H."/>
            <person name="Wang G."/>
        </authorList>
    </citation>
    <scope>NUCLEOTIDE SEQUENCE [LARGE SCALE GENOMIC DNA]</scope>
    <source>
        <strain evidence="12">Q5-1</strain>
    </source>
</reference>
<dbReference type="EMBL" id="AWQS01000023">
    <property type="protein sequence ID" value="EWT07049.1"/>
    <property type="molecule type" value="Genomic_DNA"/>
</dbReference>
<keyword evidence="12" id="KW-1185">Reference proteome</keyword>
<dbReference type="NCBIfam" id="NF002780">
    <property type="entry name" value="PRK02898.1"/>
    <property type="match status" value="1"/>
</dbReference>
<dbReference type="Proteomes" id="UP000019494">
    <property type="component" value="Unassembled WGS sequence"/>
</dbReference>
<evidence type="ECO:0000256" key="3">
    <source>
        <dbReference type="ARBA" id="ARBA00022475"/>
    </source>
</evidence>
<comment type="pathway">
    <text evidence="10">Cofactor biosynthesis; adenosylcobalamin biosynthesis.</text>
</comment>
<evidence type="ECO:0000256" key="5">
    <source>
        <dbReference type="ARBA" id="ARBA00022692"/>
    </source>
</evidence>
<dbReference type="HAMAP" id="MF_00330">
    <property type="entry name" value="CbiN"/>
    <property type="match status" value="1"/>
</dbReference>
<dbReference type="InterPro" id="IPR003705">
    <property type="entry name" value="CbiN"/>
</dbReference>
<evidence type="ECO:0000256" key="4">
    <source>
        <dbReference type="ARBA" id="ARBA00022573"/>
    </source>
</evidence>
<organism evidence="11 12">
    <name type="scientific">Intrasporangium chromatireducens Q5-1</name>
    <dbReference type="NCBI Taxonomy" id="584657"/>
    <lineage>
        <taxon>Bacteria</taxon>
        <taxon>Bacillati</taxon>
        <taxon>Actinomycetota</taxon>
        <taxon>Actinomycetes</taxon>
        <taxon>Micrococcales</taxon>
        <taxon>Intrasporangiaceae</taxon>
        <taxon>Intrasporangium</taxon>
    </lineage>
</organism>
<keyword evidence="9 10" id="KW-0170">Cobalt</keyword>
<dbReference type="OrthoDB" id="1551318at2"/>
<dbReference type="GO" id="GO:0005886">
    <property type="term" value="C:plasma membrane"/>
    <property type="evidence" value="ECO:0007669"/>
    <property type="project" value="UniProtKB-SubCell"/>
</dbReference>
<evidence type="ECO:0000256" key="2">
    <source>
        <dbReference type="ARBA" id="ARBA00022448"/>
    </source>
</evidence>
<keyword evidence="1 10" id="KW-0171">Cobalt transport</keyword>
<comment type="subcellular location">
    <subcellularLocation>
        <location evidence="10">Cell membrane</location>
        <topology evidence="10">Multi-pass membrane protein</topology>
    </subcellularLocation>
</comment>
<keyword evidence="2 10" id="KW-0813">Transport</keyword>
<keyword evidence="5 10" id="KW-0812">Transmembrane</keyword>
<evidence type="ECO:0000256" key="9">
    <source>
        <dbReference type="ARBA" id="ARBA00023285"/>
    </source>
</evidence>